<dbReference type="EMBL" id="BAAATA010000059">
    <property type="protein sequence ID" value="GAA2511583.1"/>
    <property type="molecule type" value="Genomic_DNA"/>
</dbReference>
<name>A0ABN3N083_9ACTN</name>
<feature type="region of interest" description="Disordered" evidence="1">
    <location>
        <begin position="45"/>
        <end position="96"/>
    </location>
</feature>
<proteinExistence type="predicted"/>
<accession>A0ABN3N083</accession>
<organism evidence="2 3">
    <name type="scientific">Streptomyces thermolineatus</name>
    <dbReference type="NCBI Taxonomy" id="44033"/>
    <lineage>
        <taxon>Bacteria</taxon>
        <taxon>Bacillati</taxon>
        <taxon>Actinomycetota</taxon>
        <taxon>Actinomycetes</taxon>
        <taxon>Kitasatosporales</taxon>
        <taxon>Streptomycetaceae</taxon>
        <taxon>Streptomyces</taxon>
    </lineage>
</organism>
<evidence type="ECO:0008006" key="4">
    <source>
        <dbReference type="Google" id="ProtNLM"/>
    </source>
</evidence>
<evidence type="ECO:0000313" key="2">
    <source>
        <dbReference type="EMBL" id="GAA2511583.1"/>
    </source>
</evidence>
<comment type="caution">
    <text evidence="2">The sequence shown here is derived from an EMBL/GenBank/DDBJ whole genome shotgun (WGS) entry which is preliminary data.</text>
</comment>
<evidence type="ECO:0000256" key="1">
    <source>
        <dbReference type="SAM" id="MobiDB-lite"/>
    </source>
</evidence>
<keyword evidence="3" id="KW-1185">Reference proteome</keyword>
<feature type="compositionally biased region" description="Low complexity" evidence="1">
    <location>
        <begin position="63"/>
        <end position="77"/>
    </location>
</feature>
<sequence length="96" mass="10358">MSVQNPRAAVRHDLRDLFHSLERLERRLGEDPDLLRLREDAEQLASSLGLPPGSAPGQPHEVPPGAAAMPDDAPYDPVLEPSGGEAPPEDPDRHAS</sequence>
<evidence type="ECO:0000313" key="3">
    <source>
        <dbReference type="Proteomes" id="UP001501358"/>
    </source>
</evidence>
<reference evidence="2 3" key="1">
    <citation type="journal article" date="2019" name="Int. J. Syst. Evol. Microbiol.">
        <title>The Global Catalogue of Microorganisms (GCM) 10K type strain sequencing project: providing services to taxonomists for standard genome sequencing and annotation.</title>
        <authorList>
            <consortium name="The Broad Institute Genomics Platform"/>
            <consortium name="The Broad Institute Genome Sequencing Center for Infectious Disease"/>
            <person name="Wu L."/>
            <person name="Ma J."/>
        </authorList>
    </citation>
    <scope>NUCLEOTIDE SEQUENCE [LARGE SCALE GENOMIC DNA]</scope>
    <source>
        <strain evidence="2 3">JCM 6307</strain>
    </source>
</reference>
<protein>
    <recommendedName>
        <fullName evidence="4">Histidine kinase</fullName>
    </recommendedName>
</protein>
<dbReference type="RefSeq" id="WP_269120757.1">
    <property type="nucleotide sequence ID" value="NZ_BAAATA010000059.1"/>
</dbReference>
<gene>
    <name evidence="2" type="ORF">GCM10010406_54770</name>
</gene>
<dbReference type="Proteomes" id="UP001501358">
    <property type="component" value="Unassembled WGS sequence"/>
</dbReference>